<dbReference type="AlphaFoldDB" id="A0AAV9XLA4"/>
<proteinExistence type="predicted"/>
<sequence length="121" mass="13734">MPCRLTKLPDPLPEDEMGAFLNSFFPLPLPTNAPLMNYIARLRAIQHVSLQRAQRMAQSQFHAQRRNYEYPTQQSCGMSGRELSISTNLTQNSTTGKPKSYSLQRPSIMRMIQAANHAARN</sequence>
<organism evidence="1 2">
    <name type="scientific">Orbilia ellipsospora</name>
    <dbReference type="NCBI Taxonomy" id="2528407"/>
    <lineage>
        <taxon>Eukaryota</taxon>
        <taxon>Fungi</taxon>
        <taxon>Dikarya</taxon>
        <taxon>Ascomycota</taxon>
        <taxon>Pezizomycotina</taxon>
        <taxon>Orbiliomycetes</taxon>
        <taxon>Orbiliales</taxon>
        <taxon>Orbiliaceae</taxon>
        <taxon>Orbilia</taxon>
    </lineage>
</organism>
<protein>
    <submittedName>
        <fullName evidence="1">Uncharacterized protein</fullName>
    </submittedName>
</protein>
<reference evidence="1 2" key="1">
    <citation type="submission" date="2019-10" db="EMBL/GenBank/DDBJ databases">
        <authorList>
            <person name="Palmer J.M."/>
        </authorList>
    </citation>
    <scope>NUCLEOTIDE SEQUENCE [LARGE SCALE GENOMIC DNA]</scope>
    <source>
        <strain evidence="1 2">TWF694</strain>
    </source>
</reference>
<comment type="caution">
    <text evidence="1">The sequence shown here is derived from an EMBL/GenBank/DDBJ whole genome shotgun (WGS) entry which is preliminary data.</text>
</comment>
<dbReference type="EMBL" id="JAVHJO010000002">
    <property type="protein sequence ID" value="KAK6542316.1"/>
    <property type="molecule type" value="Genomic_DNA"/>
</dbReference>
<name>A0AAV9XLA4_9PEZI</name>
<dbReference type="Proteomes" id="UP001365542">
    <property type="component" value="Unassembled WGS sequence"/>
</dbReference>
<evidence type="ECO:0000313" key="1">
    <source>
        <dbReference type="EMBL" id="KAK6542316.1"/>
    </source>
</evidence>
<accession>A0AAV9XLA4</accession>
<keyword evidence="2" id="KW-1185">Reference proteome</keyword>
<evidence type="ECO:0000313" key="2">
    <source>
        <dbReference type="Proteomes" id="UP001365542"/>
    </source>
</evidence>
<gene>
    <name evidence="1" type="ORF">TWF694_006275</name>
</gene>